<dbReference type="AlphaFoldDB" id="A0A383F773"/>
<gene>
    <name evidence="1" type="ORF">METZ01_LOCUS517072</name>
</gene>
<accession>A0A383F773</accession>
<evidence type="ECO:0008006" key="2">
    <source>
        <dbReference type="Google" id="ProtNLM"/>
    </source>
</evidence>
<reference evidence="1" key="1">
    <citation type="submission" date="2018-05" db="EMBL/GenBank/DDBJ databases">
        <authorList>
            <person name="Lanie J.A."/>
            <person name="Ng W.-L."/>
            <person name="Kazmierczak K.M."/>
            <person name="Andrzejewski T.M."/>
            <person name="Davidsen T.M."/>
            <person name="Wayne K.J."/>
            <person name="Tettelin H."/>
            <person name="Glass J.I."/>
            <person name="Rusch D."/>
            <person name="Podicherti R."/>
            <person name="Tsui H.-C.T."/>
            <person name="Winkler M.E."/>
        </authorList>
    </citation>
    <scope>NUCLEOTIDE SEQUENCE</scope>
</reference>
<name>A0A383F773_9ZZZZ</name>
<dbReference type="Gene3D" id="3.40.718.10">
    <property type="entry name" value="Isopropylmalate Dehydrogenase"/>
    <property type="match status" value="1"/>
</dbReference>
<feature type="non-terminal residue" evidence="1">
    <location>
        <position position="46"/>
    </location>
</feature>
<evidence type="ECO:0000313" key="1">
    <source>
        <dbReference type="EMBL" id="SVE64218.1"/>
    </source>
</evidence>
<protein>
    <recommendedName>
        <fullName evidence="2">Phosphate acyltransferase</fullName>
    </recommendedName>
</protein>
<sequence>MAIALDVMGGDNPLRVPVEAAVRAAGDFEQKLLLVGDQDRIEKELD</sequence>
<dbReference type="SUPFAM" id="SSF53659">
    <property type="entry name" value="Isocitrate/Isopropylmalate dehydrogenase-like"/>
    <property type="match status" value="1"/>
</dbReference>
<organism evidence="1">
    <name type="scientific">marine metagenome</name>
    <dbReference type="NCBI Taxonomy" id="408172"/>
    <lineage>
        <taxon>unclassified sequences</taxon>
        <taxon>metagenomes</taxon>
        <taxon>ecological metagenomes</taxon>
    </lineage>
</organism>
<dbReference type="EMBL" id="UINC01231612">
    <property type="protein sequence ID" value="SVE64218.1"/>
    <property type="molecule type" value="Genomic_DNA"/>
</dbReference>
<proteinExistence type="predicted"/>